<reference evidence="1 2" key="1">
    <citation type="submission" date="2017-11" db="EMBL/GenBank/DDBJ databases">
        <title>Complete genome of a free-living desiccation-tolerant cyanobacterium and its photosynthetic adaptation to extreme terrestrial habitat.</title>
        <authorList>
            <person name="Shang J."/>
        </authorList>
    </citation>
    <scope>NUCLEOTIDE SEQUENCE [LARGE SCALE GENOMIC DNA]</scope>
    <source>
        <strain evidence="1 2">CCNUN1</strain>
    </source>
</reference>
<protein>
    <submittedName>
        <fullName evidence="1">Uncharacterized protein</fullName>
    </submittedName>
</protein>
<keyword evidence="2" id="KW-1185">Reference proteome</keyword>
<evidence type="ECO:0000313" key="2">
    <source>
        <dbReference type="Proteomes" id="UP000232003"/>
    </source>
</evidence>
<proteinExistence type="predicted"/>
<organism evidence="1 2">
    <name type="scientific">Nostoc flagelliforme CCNUN1</name>
    <dbReference type="NCBI Taxonomy" id="2038116"/>
    <lineage>
        <taxon>Bacteria</taxon>
        <taxon>Bacillati</taxon>
        <taxon>Cyanobacteriota</taxon>
        <taxon>Cyanophyceae</taxon>
        <taxon>Nostocales</taxon>
        <taxon>Nostocaceae</taxon>
        <taxon>Nostoc</taxon>
    </lineage>
</organism>
<dbReference type="AlphaFoldDB" id="A0A2K8T5A4"/>
<dbReference type="OrthoDB" id="490980at2"/>
<dbReference type="KEGG" id="nfl:COO91_09033"/>
<dbReference type="RefSeq" id="WP_100902755.1">
    <property type="nucleotide sequence ID" value="NZ_CAWNNC010000001.1"/>
</dbReference>
<dbReference type="EMBL" id="CP024785">
    <property type="protein sequence ID" value="AUB42884.1"/>
    <property type="molecule type" value="Genomic_DNA"/>
</dbReference>
<name>A0A2K8T5A4_9NOSO</name>
<accession>A0A2K8T5A4</accession>
<evidence type="ECO:0000313" key="1">
    <source>
        <dbReference type="EMBL" id="AUB42884.1"/>
    </source>
</evidence>
<gene>
    <name evidence="1" type="ORF">COO91_09033</name>
</gene>
<sequence length="72" mass="8041">MKLPRLISYAQIVTWINLPKITKLPTANSKNSGASINTPVNSESSYSTNVNYLKPFDTAFIAYHMMGLSNFE</sequence>
<dbReference type="Proteomes" id="UP000232003">
    <property type="component" value="Chromosome"/>
</dbReference>